<reference evidence="1" key="1">
    <citation type="submission" date="2021-01" db="EMBL/GenBank/DDBJ databases">
        <authorList>
            <consortium name="Genoscope - CEA"/>
            <person name="William W."/>
        </authorList>
    </citation>
    <scope>NUCLEOTIDE SEQUENCE</scope>
</reference>
<accession>A0A8S1NJ65</accession>
<evidence type="ECO:0000313" key="1">
    <source>
        <dbReference type="EMBL" id="CAD8092798.1"/>
    </source>
</evidence>
<gene>
    <name evidence="1" type="ORF">PPRIM_AZ9-3.1.T0910133</name>
</gene>
<dbReference type="AlphaFoldDB" id="A0A8S1NJ65"/>
<protein>
    <submittedName>
        <fullName evidence="1">Uncharacterized protein</fullName>
    </submittedName>
</protein>
<sequence length="153" mass="18134">MNEDREFQKKVQVAVDSYLGKRDKQSQMVEQIQNVLEREQLIDQVQKLLVELITKMTERFISNMKNQVENEILKLRQTIRSTHQRTYSAVDKDILEDQVQRTLNKHDVQINMLLEHQAQLKQLRQEGLSNESIIVNINQSKSGKQVLKRNRNH</sequence>
<organism evidence="1 2">
    <name type="scientific">Paramecium primaurelia</name>
    <dbReference type="NCBI Taxonomy" id="5886"/>
    <lineage>
        <taxon>Eukaryota</taxon>
        <taxon>Sar</taxon>
        <taxon>Alveolata</taxon>
        <taxon>Ciliophora</taxon>
        <taxon>Intramacronucleata</taxon>
        <taxon>Oligohymenophorea</taxon>
        <taxon>Peniculida</taxon>
        <taxon>Parameciidae</taxon>
        <taxon>Paramecium</taxon>
    </lineage>
</organism>
<proteinExistence type="predicted"/>
<comment type="caution">
    <text evidence="1">The sequence shown here is derived from an EMBL/GenBank/DDBJ whole genome shotgun (WGS) entry which is preliminary data.</text>
</comment>
<dbReference type="Proteomes" id="UP000688137">
    <property type="component" value="Unassembled WGS sequence"/>
</dbReference>
<name>A0A8S1NJ65_PARPR</name>
<dbReference type="EMBL" id="CAJJDM010000094">
    <property type="protein sequence ID" value="CAD8092798.1"/>
    <property type="molecule type" value="Genomic_DNA"/>
</dbReference>
<evidence type="ECO:0000313" key="2">
    <source>
        <dbReference type="Proteomes" id="UP000688137"/>
    </source>
</evidence>
<keyword evidence="2" id="KW-1185">Reference proteome</keyword>